<feature type="domain" description="NodB homology" evidence="2">
    <location>
        <begin position="41"/>
        <end position="228"/>
    </location>
</feature>
<feature type="signal peptide" evidence="1">
    <location>
        <begin position="1"/>
        <end position="23"/>
    </location>
</feature>
<proteinExistence type="predicted"/>
<protein>
    <submittedName>
        <fullName evidence="3">Peptidoglycan/xylan/chitin deacetylase (PgdA/CDA1 family)</fullName>
    </submittedName>
</protein>
<dbReference type="PANTHER" id="PTHR10587">
    <property type="entry name" value="GLYCOSYL TRANSFERASE-RELATED"/>
    <property type="match status" value="1"/>
</dbReference>
<gene>
    <name evidence="3" type="ORF">JOC58_002881</name>
</gene>
<sequence>MLHMKRWLIVTLIMALFIPQAMTADAKAAGNSKSGTSTSGKTVYLTFDDGPTAHTMDLLDILDKYDAHATFFMLGPHMERYPAATKRIVKEGNGLGLHGVTHVASKFYHSPYSAYNEMVGANNSLYKVTGQRTSLVRPPYGSKPYLKQNFRDVLLPVGGFHLWDWNVDSLDWKYKKDHQKVYQNIMRQIHSVEGRGQTPVVLMHDQPGTLKVLPLVLKELKAEGYTFKVINKQIKPVNFWNDER</sequence>
<dbReference type="RefSeq" id="WP_188773401.1">
    <property type="nucleotide sequence ID" value="NZ_BMMB01000001.1"/>
</dbReference>
<keyword evidence="4" id="KW-1185">Reference proteome</keyword>
<dbReference type="InterPro" id="IPR011330">
    <property type="entry name" value="Glyco_hydro/deAcase_b/a-brl"/>
</dbReference>
<dbReference type="EMBL" id="JAVDQH010000011">
    <property type="protein sequence ID" value="MDR6244983.1"/>
    <property type="molecule type" value="Genomic_DNA"/>
</dbReference>
<name>A0ABU1J0E4_9BACL</name>
<accession>A0ABU1J0E4</accession>
<dbReference type="InterPro" id="IPR002509">
    <property type="entry name" value="NODB_dom"/>
</dbReference>
<feature type="chain" id="PRO_5045095556" evidence="1">
    <location>
        <begin position="24"/>
        <end position="244"/>
    </location>
</feature>
<dbReference type="PROSITE" id="PS51677">
    <property type="entry name" value="NODB"/>
    <property type="match status" value="1"/>
</dbReference>
<keyword evidence="1" id="KW-0732">Signal</keyword>
<reference evidence="3 4" key="1">
    <citation type="submission" date="2023-07" db="EMBL/GenBank/DDBJ databases">
        <title>Genomic Encyclopedia of Type Strains, Phase IV (KMG-IV): sequencing the most valuable type-strain genomes for metagenomic binning, comparative biology and taxonomic classification.</title>
        <authorList>
            <person name="Goeker M."/>
        </authorList>
    </citation>
    <scope>NUCLEOTIDE SEQUENCE [LARGE SCALE GENOMIC DNA]</scope>
    <source>
        <strain evidence="3 4">DSM 22170</strain>
    </source>
</reference>
<organism evidence="3 4">
    <name type="scientific">Paenibacillus hunanensis</name>
    <dbReference type="NCBI Taxonomy" id="539262"/>
    <lineage>
        <taxon>Bacteria</taxon>
        <taxon>Bacillati</taxon>
        <taxon>Bacillota</taxon>
        <taxon>Bacilli</taxon>
        <taxon>Bacillales</taxon>
        <taxon>Paenibacillaceae</taxon>
        <taxon>Paenibacillus</taxon>
    </lineage>
</organism>
<evidence type="ECO:0000313" key="3">
    <source>
        <dbReference type="EMBL" id="MDR6244983.1"/>
    </source>
</evidence>
<dbReference type="PANTHER" id="PTHR10587:SF125">
    <property type="entry name" value="POLYSACCHARIDE DEACETYLASE YHEN-RELATED"/>
    <property type="match status" value="1"/>
</dbReference>
<dbReference type="CDD" id="cd10944">
    <property type="entry name" value="CE4_SmPgdA_like"/>
    <property type="match status" value="1"/>
</dbReference>
<dbReference type="Gene3D" id="3.20.20.370">
    <property type="entry name" value="Glycoside hydrolase/deacetylase"/>
    <property type="match status" value="1"/>
</dbReference>
<dbReference type="SUPFAM" id="SSF88713">
    <property type="entry name" value="Glycoside hydrolase/deacetylase"/>
    <property type="match status" value="1"/>
</dbReference>
<dbReference type="InterPro" id="IPR050248">
    <property type="entry name" value="Polysacc_deacetylase_ArnD"/>
</dbReference>
<comment type="caution">
    <text evidence="3">The sequence shown here is derived from an EMBL/GenBank/DDBJ whole genome shotgun (WGS) entry which is preliminary data.</text>
</comment>
<evidence type="ECO:0000256" key="1">
    <source>
        <dbReference type="SAM" id="SignalP"/>
    </source>
</evidence>
<dbReference type="Proteomes" id="UP001185028">
    <property type="component" value="Unassembled WGS sequence"/>
</dbReference>
<evidence type="ECO:0000259" key="2">
    <source>
        <dbReference type="PROSITE" id="PS51677"/>
    </source>
</evidence>
<dbReference type="Pfam" id="PF01522">
    <property type="entry name" value="Polysacc_deac_1"/>
    <property type="match status" value="1"/>
</dbReference>
<evidence type="ECO:0000313" key="4">
    <source>
        <dbReference type="Proteomes" id="UP001185028"/>
    </source>
</evidence>